<keyword evidence="6" id="KW-1185">Reference proteome</keyword>
<dbReference type="CDD" id="cd03794">
    <property type="entry name" value="GT4_WbuB-like"/>
    <property type="match status" value="1"/>
</dbReference>
<evidence type="ECO:0000256" key="1">
    <source>
        <dbReference type="ARBA" id="ARBA00022676"/>
    </source>
</evidence>
<dbReference type="InterPro" id="IPR028098">
    <property type="entry name" value="Glyco_trans_4-like_N"/>
</dbReference>
<dbReference type="RefSeq" id="WP_064779733.1">
    <property type="nucleotide sequence ID" value="NZ_BAAAEQ010000001.1"/>
</dbReference>
<dbReference type="Gene3D" id="3.40.50.2000">
    <property type="entry name" value="Glycogen Phosphorylase B"/>
    <property type="match status" value="2"/>
</dbReference>
<reference evidence="5 6" key="1">
    <citation type="submission" date="2020-03" db="EMBL/GenBank/DDBJ databases">
        <title>Genomic Encyclopedia of Type Strains, Phase IV (KMG-IV): sequencing the most valuable type-strain genomes for metagenomic binning, comparative biology and taxonomic classification.</title>
        <authorList>
            <person name="Goeker M."/>
        </authorList>
    </citation>
    <scope>NUCLEOTIDE SEQUENCE [LARGE SCALE GENOMIC DNA]</scope>
    <source>
        <strain evidence="5 6">DSM 18888</strain>
    </source>
</reference>
<keyword evidence="1" id="KW-0328">Glycosyltransferase</keyword>
<dbReference type="InterPro" id="IPR001296">
    <property type="entry name" value="Glyco_trans_1"/>
</dbReference>
<dbReference type="PANTHER" id="PTHR12526:SF510">
    <property type="entry name" value="D-INOSITOL 3-PHOSPHATE GLYCOSYLTRANSFERASE"/>
    <property type="match status" value="1"/>
</dbReference>
<accession>A0ABX0WX59</accession>
<evidence type="ECO:0000256" key="2">
    <source>
        <dbReference type="ARBA" id="ARBA00022679"/>
    </source>
</evidence>
<dbReference type="EMBL" id="JAATJD010000001">
    <property type="protein sequence ID" value="NJB73926.1"/>
    <property type="molecule type" value="Genomic_DNA"/>
</dbReference>
<name>A0ABX0WX59_9PROT</name>
<evidence type="ECO:0000259" key="4">
    <source>
        <dbReference type="Pfam" id="PF13439"/>
    </source>
</evidence>
<organism evidence="5 6">
    <name type="scientific">Thalassospira tepidiphila</name>
    <dbReference type="NCBI Taxonomy" id="393657"/>
    <lineage>
        <taxon>Bacteria</taxon>
        <taxon>Pseudomonadati</taxon>
        <taxon>Pseudomonadota</taxon>
        <taxon>Alphaproteobacteria</taxon>
        <taxon>Rhodospirillales</taxon>
        <taxon>Thalassospiraceae</taxon>
        <taxon>Thalassospira</taxon>
    </lineage>
</organism>
<protein>
    <submittedName>
        <fullName evidence="5">Glycosyltransferase involved in cell wall biosynthesis</fullName>
    </submittedName>
</protein>
<evidence type="ECO:0000313" key="5">
    <source>
        <dbReference type="EMBL" id="NJB73926.1"/>
    </source>
</evidence>
<dbReference type="PANTHER" id="PTHR12526">
    <property type="entry name" value="GLYCOSYLTRANSFERASE"/>
    <property type="match status" value="1"/>
</dbReference>
<dbReference type="Pfam" id="PF00534">
    <property type="entry name" value="Glycos_transf_1"/>
    <property type="match status" value="1"/>
</dbReference>
<dbReference type="Pfam" id="PF13439">
    <property type="entry name" value="Glyco_transf_4"/>
    <property type="match status" value="1"/>
</dbReference>
<gene>
    <name evidence="5" type="ORF">GGR96_000998</name>
</gene>
<proteinExistence type="predicted"/>
<sequence>MTQVATKKYRLAYLSPEPNREGHASYTHVHEIVRHLRDIGWQVDLFCPDYEQSRLPGALSRVAGIARSLTLIIFRRQPDIYYMRWHFAAWPLALWAKIGGVPTVVEVNGPIDDLFIAWPHTRRFKAFFSWLMKSQLNWSDAVVAVTPGLVSLSKKICGEEKFVSLIPNGANTDVFSPEAAKEVNGLTEILPRRFLIFFGTMARWQGIRTILEAIEEPAWPAGMHVVFAGDGEDREFVEMAAERLDHVHYYGRVPYQTLATIVARATGALVCPENLEGRAVTGLAPLKLFESLSSGVPVIATNQPFQAELIREENCGIVIEPGQPEVLANAVSKLVESEDQRLKWSENARRVVVQSHSWLARAKDTDSVLQAVLSFKAT</sequence>
<dbReference type="Proteomes" id="UP000556869">
    <property type="component" value="Unassembled WGS sequence"/>
</dbReference>
<comment type="caution">
    <text evidence="5">The sequence shown here is derived from an EMBL/GenBank/DDBJ whole genome shotgun (WGS) entry which is preliminary data.</text>
</comment>
<feature type="domain" description="Glycosyltransferase subfamily 4-like N-terminal" evidence="4">
    <location>
        <begin position="27"/>
        <end position="173"/>
    </location>
</feature>
<dbReference type="SUPFAM" id="SSF53756">
    <property type="entry name" value="UDP-Glycosyltransferase/glycogen phosphorylase"/>
    <property type="match status" value="1"/>
</dbReference>
<evidence type="ECO:0000313" key="6">
    <source>
        <dbReference type="Proteomes" id="UP000556869"/>
    </source>
</evidence>
<feature type="domain" description="Glycosyl transferase family 1" evidence="3">
    <location>
        <begin position="192"/>
        <end position="350"/>
    </location>
</feature>
<evidence type="ECO:0000259" key="3">
    <source>
        <dbReference type="Pfam" id="PF00534"/>
    </source>
</evidence>
<keyword evidence="2" id="KW-0808">Transferase</keyword>